<feature type="compositionally biased region" description="Low complexity" evidence="2">
    <location>
        <begin position="171"/>
        <end position="204"/>
    </location>
</feature>
<organism evidence="3 4">
    <name type="scientific">Cladorrhinum samala</name>
    <dbReference type="NCBI Taxonomy" id="585594"/>
    <lineage>
        <taxon>Eukaryota</taxon>
        <taxon>Fungi</taxon>
        <taxon>Dikarya</taxon>
        <taxon>Ascomycota</taxon>
        <taxon>Pezizomycotina</taxon>
        <taxon>Sordariomycetes</taxon>
        <taxon>Sordariomycetidae</taxon>
        <taxon>Sordariales</taxon>
        <taxon>Podosporaceae</taxon>
        <taxon>Cladorrhinum</taxon>
    </lineage>
</organism>
<proteinExistence type="predicted"/>
<name>A0AAV9HEI4_9PEZI</name>
<dbReference type="EMBL" id="MU865089">
    <property type="protein sequence ID" value="KAK4457948.1"/>
    <property type="molecule type" value="Genomic_DNA"/>
</dbReference>
<accession>A0AAV9HEI4</accession>
<feature type="region of interest" description="Disordered" evidence="2">
    <location>
        <begin position="1"/>
        <end position="90"/>
    </location>
</feature>
<evidence type="ECO:0000313" key="3">
    <source>
        <dbReference type="EMBL" id="KAK4457948.1"/>
    </source>
</evidence>
<evidence type="ECO:0000313" key="4">
    <source>
        <dbReference type="Proteomes" id="UP001321749"/>
    </source>
</evidence>
<reference evidence="3" key="2">
    <citation type="submission" date="2023-06" db="EMBL/GenBank/DDBJ databases">
        <authorList>
            <consortium name="Lawrence Berkeley National Laboratory"/>
            <person name="Mondo S.J."/>
            <person name="Hensen N."/>
            <person name="Bonometti L."/>
            <person name="Westerberg I."/>
            <person name="Brannstrom I.O."/>
            <person name="Guillou S."/>
            <person name="Cros-Aarteil S."/>
            <person name="Calhoun S."/>
            <person name="Haridas S."/>
            <person name="Kuo A."/>
            <person name="Pangilinan J."/>
            <person name="Riley R."/>
            <person name="Labutti K."/>
            <person name="Andreopoulos B."/>
            <person name="Lipzen A."/>
            <person name="Chen C."/>
            <person name="Yanf M."/>
            <person name="Daum C."/>
            <person name="Ng V."/>
            <person name="Clum A."/>
            <person name="Steindorff A."/>
            <person name="Ohm R."/>
            <person name="Martin F."/>
            <person name="Silar P."/>
            <person name="Natvig D."/>
            <person name="Lalanne C."/>
            <person name="Gautier V."/>
            <person name="Ament-Velasquez S.L."/>
            <person name="Kruys A."/>
            <person name="Hutchinson M.I."/>
            <person name="Powell A.J."/>
            <person name="Barry K."/>
            <person name="Miller A.N."/>
            <person name="Grigoriev I.V."/>
            <person name="Debuchy R."/>
            <person name="Gladieux P."/>
            <person name="Thoren M.H."/>
            <person name="Johannesson H."/>
        </authorList>
    </citation>
    <scope>NUCLEOTIDE SEQUENCE</scope>
    <source>
        <strain evidence="3">PSN324</strain>
    </source>
</reference>
<feature type="coiled-coil region" evidence="1">
    <location>
        <begin position="368"/>
        <end position="402"/>
    </location>
</feature>
<feature type="compositionally biased region" description="Low complexity" evidence="2">
    <location>
        <begin position="241"/>
        <end position="290"/>
    </location>
</feature>
<evidence type="ECO:0000256" key="1">
    <source>
        <dbReference type="SAM" id="Coils"/>
    </source>
</evidence>
<gene>
    <name evidence="3" type="ORF">QBC42DRAFT_277870</name>
</gene>
<comment type="caution">
    <text evidence="3">The sequence shown here is derived from an EMBL/GenBank/DDBJ whole genome shotgun (WGS) entry which is preliminary data.</text>
</comment>
<evidence type="ECO:0000256" key="2">
    <source>
        <dbReference type="SAM" id="MobiDB-lite"/>
    </source>
</evidence>
<dbReference type="AlphaFoldDB" id="A0AAV9HEI4"/>
<feature type="compositionally biased region" description="Polar residues" evidence="2">
    <location>
        <begin position="1"/>
        <end position="33"/>
    </location>
</feature>
<feature type="compositionally biased region" description="Polar residues" evidence="2">
    <location>
        <begin position="105"/>
        <end position="114"/>
    </location>
</feature>
<protein>
    <submittedName>
        <fullName evidence="3">Uncharacterized protein</fullName>
    </submittedName>
</protein>
<keyword evidence="4" id="KW-1185">Reference proteome</keyword>
<dbReference type="Proteomes" id="UP001321749">
    <property type="component" value="Unassembled WGS sequence"/>
</dbReference>
<sequence length="581" mass="62090">MSTTSSGALTRAQSLRKPTTRTETSANNATASERTTRIAANGTGTARMTTARTSRPLSGVFGHVPSSSPRQRDVDSSTISNASSATVPAATSRLTRAASLRQLSNTAAASSSLPSADGPTPSRLARAPSIRKLSTTSARTAPASQVASIVSDTSAPVTSRLTRATSIRQLSTVSNRSAASSDSTTTATATTTTTTSTRRPTSSSGVAPSSRPRGASTSMAAHARAKPSVTALATANSTALRPPSQSSATSTSTVSTTTATAPRTQPPVARSTSTAARTTISTRPKSLHLPSSPPKLSKKPSFSTHTQSFTPLKPPQPKALTSTFLAPPSPSKLPSNVAISAETAKLQTVLLQLHVLHRSWFPTRSAYYDSARDQLSARFEQVRDLEREALRLERESLEAQGTRELLSWASAGGDGMTSGPKLEKKIQVLDFTVQTVWGLTDPGGKYAKLVRRFEKWLARAEGIMASREADRGMVAAGVELELIGKIMEDEREWEGLERKLGELKGGLRELEGGEGCSGEKGGIRMVKWCVEMVRGMLEEFEVMRELEREILKREMAWVKRMNRDGEDVAKQKRAGAIWRGL</sequence>
<keyword evidence="1" id="KW-0175">Coiled coil</keyword>
<feature type="region of interest" description="Disordered" evidence="2">
    <location>
        <begin position="105"/>
        <end position="156"/>
    </location>
</feature>
<feature type="compositionally biased region" description="Low complexity" evidence="2">
    <location>
        <begin position="39"/>
        <end position="53"/>
    </location>
</feature>
<feature type="compositionally biased region" description="Polar residues" evidence="2">
    <location>
        <begin position="76"/>
        <end position="86"/>
    </location>
</feature>
<reference evidence="3" key="1">
    <citation type="journal article" date="2023" name="Mol. Phylogenet. Evol.">
        <title>Genome-scale phylogeny and comparative genomics of the fungal order Sordariales.</title>
        <authorList>
            <person name="Hensen N."/>
            <person name="Bonometti L."/>
            <person name="Westerberg I."/>
            <person name="Brannstrom I.O."/>
            <person name="Guillou S."/>
            <person name="Cros-Aarteil S."/>
            <person name="Calhoun S."/>
            <person name="Haridas S."/>
            <person name="Kuo A."/>
            <person name="Mondo S."/>
            <person name="Pangilinan J."/>
            <person name="Riley R."/>
            <person name="LaButti K."/>
            <person name="Andreopoulos B."/>
            <person name="Lipzen A."/>
            <person name="Chen C."/>
            <person name="Yan M."/>
            <person name="Daum C."/>
            <person name="Ng V."/>
            <person name="Clum A."/>
            <person name="Steindorff A."/>
            <person name="Ohm R.A."/>
            <person name="Martin F."/>
            <person name="Silar P."/>
            <person name="Natvig D.O."/>
            <person name="Lalanne C."/>
            <person name="Gautier V."/>
            <person name="Ament-Velasquez S.L."/>
            <person name="Kruys A."/>
            <person name="Hutchinson M.I."/>
            <person name="Powell A.J."/>
            <person name="Barry K."/>
            <person name="Miller A.N."/>
            <person name="Grigoriev I.V."/>
            <person name="Debuchy R."/>
            <person name="Gladieux P."/>
            <person name="Hiltunen Thoren M."/>
            <person name="Johannesson H."/>
        </authorList>
    </citation>
    <scope>NUCLEOTIDE SEQUENCE</scope>
    <source>
        <strain evidence="3">PSN324</strain>
    </source>
</reference>
<feature type="compositionally biased region" description="Polar residues" evidence="2">
    <location>
        <begin position="132"/>
        <end position="156"/>
    </location>
</feature>
<feature type="region of interest" description="Disordered" evidence="2">
    <location>
        <begin position="170"/>
        <end position="321"/>
    </location>
</feature>